<dbReference type="Ensembl" id="ENSOART00020026047.2">
    <property type="protein sequence ID" value="ENSOARP00020021602.2"/>
    <property type="gene ID" value="ENSOARG00020013181.2"/>
</dbReference>
<protein>
    <submittedName>
        <fullName evidence="1">Uncharacterized protein</fullName>
    </submittedName>
</protein>
<evidence type="ECO:0000313" key="1">
    <source>
        <dbReference type="Ensembl" id="ENSOARP00020021602.2"/>
    </source>
</evidence>
<proteinExistence type="predicted"/>
<name>A0AC11BYH7_SHEEP</name>
<reference evidence="1" key="2">
    <citation type="submission" date="2025-08" db="UniProtKB">
        <authorList>
            <consortium name="Ensembl"/>
        </authorList>
    </citation>
    <scope>IDENTIFICATION</scope>
</reference>
<gene>
    <name evidence="1" type="primary">LOC106991387</name>
</gene>
<accession>A0AC11BYH7</accession>
<reference evidence="1" key="1">
    <citation type="submission" date="2020-11" db="EMBL/GenBank/DDBJ databases">
        <authorList>
            <person name="Davenport K.M."/>
            <person name="Bickhart D.M."/>
            <person name="Smith T.P.L."/>
            <person name="Murdoch B.M."/>
            <person name="Rosen B.D."/>
        </authorList>
    </citation>
    <scope>NUCLEOTIDE SEQUENCE [LARGE SCALE GENOMIC DNA]</scope>
    <source>
        <strain evidence="1">OAR_USU_Benz2616</strain>
    </source>
</reference>
<sequence>MGPVSPEEKPNPLQDANFCSRLFSWWLNPLFKIGYERKLKQDDLYTVLPEDRSQHLGEELQGYWNQEVSRAKKDAREPSLMKAIVKCYWKFYFVLGLLMFLEEGTKVVLPMFLGKIISYVENYDPANSAALHEAYGYAAGLSACVLVWAVLHHLYFYHMQRVGMRLRVAVCHMIYHKSLHLSSSAMGKTTTGQIVNLMSNDVNRFDQVTMFLHYLWVGPLQAVAVTTMLWMEIGISCLAGMAVLIILLLLQSCFGMLFSSLRSKTAGVTDDRIRTMSEVITGIKTIKMNAWEKSFIDLITRLRRKEISKILKSSYLRGMNLASFFAVSKIMIFVTFITNELLDNRITASQVFVVVTLFEALRFSSTLYFPMAVEKVSEAVVSIQRIKNFLLLDEIPELHPQQPSDGERIVDVQDVTAFWNEESETPTLQGLSFTVRPGELLAVVGPVGAGKSSLLHALLGELPPSQGKVTVHGRIAYVSQQPWVFPGTVRSNILFGKKYEKDRYEKVIRACALEKDLHNLKEDVIVRGDGGTPLSEGEKARVSLARAVYQDADIYLLDDPFSAVDVGVSRHLFEQCIRQVLKEKITILVTHQLQYLEDASQILILRDGKMVERGTYSEFLKSGIDIFSLFEKENEQSEPSPVPGTPTVISESLGQSPRPSLKDVAPEDQDTENIQVTLPLEDHLEGKVGFKTYVNYFTAGADWPVIIFLILVNIAAQVHKGVYFGLSNLQSDLYSGVLVKEDEDVVSVLNWYLEVYSGLTVSTILFGITRSLLIFYILVNSSRTLHNKMLETILRAPVLFFNRNPIGRILNRFFRDIGDMDDLLPLIFQDFIQTFLLMIGVMVVMVAAIPWTAIPVIPLGIIFFFLRRYFLETSRDVKRLECTTQSPVFSHLASSLRGLWTIRSYKAEQKFQELFDVHQDLHSEAWFLLLTTSRWLAVYLDVICAIFATVVAFGALILVETLDAGHVGFVLSLTITLTSMFQWCVRQSAEVENMMISVERVTEYTDLMKEASWELEYHPPPSWPNMGMIYFNYVHFRHMSDGVLLGFVHPINSSSPWVSLQHGIVGRTGAGKSSLIAALFRLSEPEGGISIDGILTTSIGLHDLRKKMSVALQEPALFTGTMRENLDPFNEHTDNELWNALEELIPPSFSVNIHWKELSPSPPMHVIYVRSPEDVKALVSKRLVYFRNSLLRKMSFFLYPQVQLKESIEVLPAKMNTKLAEFGLNLSVGQKQLVCLARAILRKNQILILDKATSNVDPRTDELTQKKLRERFAQCTVLTIAHRLSTVIDCERIMVLDSGTWKEDSRPRNLLQNRNSLFYKMVQQLGEAEAAVLTKRAK</sequence>
<organism evidence="1">
    <name type="scientific">Ovis aries</name>
    <name type="common">Sheep</name>
    <dbReference type="NCBI Taxonomy" id="9940"/>
    <lineage>
        <taxon>Eukaryota</taxon>
        <taxon>Metazoa</taxon>
        <taxon>Chordata</taxon>
        <taxon>Craniata</taxon>
        <taxon>Vertebrata</taxon>
        <taxon>Euteleostomi</taxon>
        <taxon>Mammalia</taxon>
        <taxon>Eutheria</taxon>
        <taxon>Laurasiatheria</taxon>
        <taxon>Artiodactyla</taxon>
        <taxon>Ruminantia</taxon>
        <taxon>Pecora</taxon>
        <taxon>Bovidae</taxon>
        <taxon>Caprinae</taxon>
        <taxon>Ovis</taxon>
    </lineage>
</organism>
<reference evidence="1" key="3">
    <citation type="submission" date="2025-09" db="UniProtKB">
        <authorList>
            <consortium name="Ensembl"/>
        </authorList>
    </citation>
    <scope>IDENTIFICATION</scope>
</reference>